<feature type="compositionally biased region" description="Basic residues" evidence="1">
    <location>
        <begin position="96"/>
        <end position="110"/>
    </location>
</feature>
<evidence type="ECO:0000313" key="2">
    <source>
        <dbReference type="EMBL" id="JAD88594.1"/>
    </source>
</evidence>
<reference evidence="2" key="2">
    <citation type="journal article" date="2015" name="Data Brief">
        <title>Shoot transcriptome of the giant reed, Arundo donax.</title>
        <authorList>
            <person name="Barrero R.A."/>
            <person name="Guerrero F.D."/>
            <person name="Moolhuijzen P."/>
            <person name="Goolsby J.A."/>
            <person name="Tidwell J."/>
            <person name="Bellgard S.E."/>
            <person name="Bellgard M.I."/>
        </authorList>
    </citation>
    <scope>NUCLEOTIDE SEQUENCE</scope>
    <source>
        <tissue evidence="2">Shoot tissue taken approximately 20 cm above the soil surface</tissue>
    </source>
</reference>
<feature type="region of interest" description="Disordered" evidence="1">
    <location>
        <begin position="21"/>
        <end position="135"/>
    </location>
</feature>
<reference evidence="2" key="1">
    <citation type="submission" date="2014-09" db="EMBL/GenBank/DDBJ databases">
        <authorList>
            <person name="Magalhaes I.L.F."/>
            <person name="Oliveira U."/>
            <person name="Santos F.R."/>
            <person name="Vidigal T.H.D.A."/>
            <person name="Brescovit A.D."/>
            <person name="Santos A.J."/>
        </authorList>
    </citation>
    <scope>NUCLEOTIDE SEQUENCE</scope>
    <source>
        <tissue evidence="2">Shoot tissue taken approximately 20 cm above the soil surface</tissue>
    </source>
</reference>
<dbReference type="EMBL" id="GBRH01209301">
    <property type="protein sequence ID" value="JAD88594.1"/>
    <property type="molecule type" value="Transcribed_RNA"/>
</dbReference>
<proteinExistence type="predicted"/>
<name>A0A0A9DJ81_ARUDO</name>
<evidence type="ECO:0000256" key="1">
    <source>
        <dbReference type="SAM" id="MobiDB-lite"/>
    </source>
</evidence>
<dbReference type="AlphaFoldDB" id="A0A0A9DJ81"/>
<protein>
    <submittedName>
        <fullName evidence="2">Uncharacterized protein</fullName>
    </submittedName>
</protein>
<sequence>MGRRRVQLEMDATTALQVCGGGGAGGLHVPRHPRPTPGGRAHAGDHLRRVPGVWYGGGPPRPELPGPGDGDGRERPSRGAPRGVPLPRRGRDAQVHGRRPGHGQCCRRRGDKAAETAGGRVVGDGDGAAAHDEHG</sequence>
<organism evidence="2">
    <name type="scientific">Arundo donax</name>
    <name type="common">Giant reed</name>
    <name type="synonym">Donax arundinaceus</name>
    <dbReference type="NCBI Taxonomy" id="35708"/>
    <lineage>
        <taxon>Eukaryota</taxon>
        <taxon>Viridiplantae</taxon>
        <taxon>Streptophyta</taxon>
        <taxon>Embryophyta</taxon>
        <taxon>Tracheophyta</taxon>
        <taxon>Spermatophyta</taxon>
        <taxon>Magnoliopsida</taxon>
        <taxon>Liliopsida</taxon>
        <taxon>Poales</taxon>
        <taxon>Poaceae</taxon>
        <taxon>PACMAD clade</taxon>
        <taxon>Arundinoideae</taxon>
        <taxon>Arundineae</taxon>
        <taxon>Arundo</taxon>
    </lineage>
</organism>
<accession>A0A0A9DJ81</accession>